<dbReference type="GO" id="GO:0006816">
    <property type="term" value="P:calcium ion transport"/>
    <property type="evidence" value="ECO:0007669"/>
    <property type="project" value="UniProtKB-KW"/>
</dbReference>
<keyword evidence="6 15" id="KW-0812">Transmembrane</keyword>
<name>A0A165ZPG0_EXIGL</name>
<dbReference type="GO" id="GO:2001256">
    <property type="term" value="P:regulation of store-operated calcium entry"/>
    <property type="evidence" value="ECO:0007669"/>
    <property type="project" value="InterPro"/>
</dbReference>
<evidence type="ECO:0000256" key="11">
    <source>
        <dbReference type="ARBA" id="ARBA00023065"/>
    </source>
</evidence>
<feature type="non-terminal residue" evidence="16">
    <location>
        <position position="312"/>
    </location>
</feature>
<keyword evidence="12 15" id="KW-0472">Membrane</keyword>
<evidence type="ECO:0000256" key="6">
    <source>
        <dbReference type="ARBA" id="ARBA00022692"/>
    </source>
</evidence>
<evidence type="ECO:0000256" key="3">
    <source>
        <dbReference type="ARBA" id="ARBA00016584"/>
    </source>
</evidence>
<dbReference type="PANTHER" id="PTHR15929">
    <property type="entry name" value="STORE-OPERATED CALCIUM ENTRY-ASSOCIATED REGULATORY FACTOR"/>
    <property type="match status" value="1"/>
</dbReference>
<evidence type="ECO:0000256" key="1">
    <source>
        <dbReference type="ARBA" id="ARBA00004115"/>
    </source>
</evidence>
<evidence type="ECO:0000256" key="15">
    <source>
        <dbReference type="SAM" id="Phobius"/>
    </source>
</evidence>
<dbReference type="OrthoDB" id="20303at2759"/>
<gene>
    <name evidence="16" type="ORF">EXIGLDRAFT_654779</name>
</gene>
<keyword evidence="10 15" id="KW-1133">Transmembrane helix</keyword>
<evidence type="ECO:0000256" key="5">
    <source>
        <dbReference type="ARBA" id="ARBA00022568"/>
    </source>
</evidence>
<proteinExistence type="inferred from homology"/>
<evidence type="ECO:0000256" key="8">
    <source>
        <dbReference type="ARBA" id="ARBA00022824"/>
    </source>
</evidence>
<dbReference type="GO" id="GO:0005789">
    <property type="term" value="C:endoplasmic reticulum membrane"/>
    <property type="evidence" value="ECO:0007669"/>
    <property type="project" value="UniProtKB-SubCell"/>
</dbReference>
<reference evidence="16 17" key="1">
    <citation type="journal article" date="2016" name="Mol. Biol. Evol.">
        <title>Comparative Genomics of Early-Diverging Mushroom-Forming Fungi Provides Insights into the Origins of Lignocellulose Decay Capabilities.</title>
        <authorList>
            <person name="Nagy L.G."/>
            <person name="Riley R."/>
            <person name="Tritt A."/>
            <person name="Adam C."/>
            <person name="Daum C."/>
            <person name="Floudas D."/>
            <person name="Sun H."/>
            <person name="Yadav J.S."/>
            <person name="Pangilinan J."/>
            <person name="Larsson K.H."/>
            <person name="Matsuura K."/>
            <person name="Barry K."/>
            <person name="Labutti K."/>
            <person name="Kuo R."/>
            <person name="Ohm R.A."/>
            <person name="Bhattacharya S.S."/>
            <person name="Shirouzu T."/>
            <person name="Yoshinaga Y."/>
            <person name="Martin F.M."/>
            <person name="Grigoriev I.V."/>
            <person name="Hibbett D.S."/>
        </authorList>
    </citation>
    <scope>NUCLEOTIDE SEQUENCE [LARGE SCALE GENOMIC DNA]</scope>
    <source>
        <strain evidence="16 17">HHB12029</strain>
    </source>
</reference>
<dbReference type="InParanoid" id="A0A165ZPG0"/>
<comment type="subcellular location">
    <subcellularLocation>
        <location evidence="1">Endoplasmic reticulum membrane</location>
        <topology evidence="1">Single-pass type I membrane protein</topology>
    </subcellularLocation>
</comment>
<dbReference type="PANTHER" id="PTHR15929:SF0">
    <property type="entry name" value="STORE-OPERATED CALCIUM ENTRY-ASSOCIATED REGULATORY FACTOR"/>
    <property type="match status" value="1"/>
</dbReference>
<dbReference type="Pfam" id="PF06682">
    <property type="entry name" value="SARAF"/>
    <property type="match status" value="1"/>
</dbReference>
<keyword evidence="11" id="KW-0406">Ion transport</keyword>
<feature type="transmembrane region" description="Helical" evidence="15">
    <location>
        <begin position="132"/>
        <end position="150"/>
    </location>
</feature>
<keyword evidence="9" id="KW-0106">Calcium</keyword>
<keyword evidence="8" id="KW-0256">Endoplasmic reticulum</keyword>
<evidence type="ECO:0000256" key="12">
    <source>
        <dbReference type="ARBA" id="ARBA00023136"/>
    </source>
</evidence>
<evidence type="ECO:0000256" key="2">
    <source>
        <dbReference type="ARBA" id="ARBA00006833"/>
    </source>
</evidence>
<evidence type="ECO:0000256" key="13">
    <source>
        <dbReference type="ARBA" id="ARBA00031116"/>
    </source>
</evidence>
<feature type="compositionally biased region" description="Polar residues" evidence="14">
    <location>
        <begin position="278"/>
        <end position="290"/>
    </location>
</feature>
<feature type="region of interest" description="Disordered" evidence="14">
    <location>
        <begin position="160"/>
        <end position="209"/>
    </location>
</feature>
<evidence type="ECO:0000256" key="9">
    <source>
        <dbReference type="ARBA" id="ARBA00022837"/>
    </source>
</evidence>
<protein>
    <recommendedName>
        <fullName evidence="3">Store-operated calcium entry-associated regulatory factor</fullName>
    </recommendedName>
    <alternativeName>
        <fullName evidence="13">Transmembrane protein 66</fullName>
    </alternativeName>
</protein>
<evidence type="ECO:0000256" key="10">
    <source>
        <dbReference type="ARBA" id="ARBA00022989"/>
    </source>
</evidence>
<keyword evidence="4" id="KW-0813">Transport</keyword>
<dbReference type="InterPro" id="IPR009567">
    <property type="entry name" value="SARAF"/>
</dbReference>
<feature type="compositionally biased region" description="Gly residues" evidence="14">
    <location>
        <begin position="165"/>
        <end position="187"/>
    </location>
</feature>
<dbReference type="EMBL" id="KV426216">
    <property type="protein sequence ID" value="KZV84649.1"/>
    <property type="molecule type" value="Genomic_DNA"/>
</dbReference>
<evidence type="ECO:0000256" key="14">
    <source>
        <dbReference type="SAM" id="MobiDB-lite"/>
    </source>
</evidence>
<evidence type="ECO:0000256" key="7">
    <source>
        <dbReference type="ARBA" id="ARBA00022729"/>
    </source>
</evidence>
<dbReference type="AlphaFoldDB" id="A0A165ZPG0"/>
<feature type="region of interest" description="Disordered" evidence="14">
    <location>
        <begin position="258"/>
        <end position="312"/>
    </location>
</feature>
<keyword evidence="7" id="KW-0732">Signal</keyword>
<comment type="similarity">
    <text evidence="2">Belongs to the SARAF family.</text>
</comment>
<evidence type="ECO:0000256" key="4">
    <source>
        <dbReference type="ARBA" id="ARBA00022448"/>
    </source>
</evidence>
<evidence type="ECO:0000313" key="17">
    <source>
        <dbReference type="Proteomes" id="UP000077266"/>
    </source>
</evidence>
<keyword evidence="17" id="KW-1185">Reference proteome</keyword>
<evidence type="ECO:0000313" key="16">
    <source>
        <dbReference type="EMBL" id="KZV84649.1"/>
    </source>
</evidence>
<dbReference type="STRING" id="1314781.A0A165ZPG0"/>
<accession>A0A165ZPG0</accession>
<keyword evidence="5" id="KW-0109">Calcium transport</keyword>
<sequence length="312" mass="34134">MPTHTKVKLSDIESLTFYAGEKTAARRTSPIDQLKCIGKPCRTYKPDVVRCINTGGIGVEVDWKCEADLPSTLRLGRVEVSCEGWSRAGDPDVLKGSCGLEYHLQEIPKAYRDHYNTEKSTSGSTLDSVIDWAFYSLFIAVFLFIFYRIVISCLTRPDRPVNAGGSRGGPGGGGGGWFNTGGGGGRPDYGPNGPPPPYKEQPSDSSSFGATGWRPGFWTGLGMGGLFGRYFRPSPYVPPYEQQAPRWEWERPYTWYAPRPSRTYRAPPPQESERASSGWFNTGRSSSYQDTDGGEGSSSGAARRSTGYGGSR</sequence>
<dbReference type="Proteomes" id="UP000077266">
    <property type="component" value="Unassembled WGS sequence"/>
</dbReference>
<organism evidence="16 17">
    <name type="scientific">Exidia glandulosa HHB12029</name>
    <dbReference type="NCBI Taxonomy" id="1314781"/>
    <lineage>
        <taxon>Eukaryota</taxon>
        <taxon>Fungi</taxon>
        <taxon>Dikarya</taxon>
        <taxon>Basidiomycota</taxon>
        <taxon>Agaricomycotina</taxon>
        <taxon>Agaricomycetes</taxon>
        <taxon>Auriculariales</taxon>
        <taxon>Exidiaceae</taxon>
        <taxon>Exidia</taxon>
    </lineage>
</organism>